<keyword evidence="5 8" id="KW-0812">Transmembrane</keyword>
<name>A0A1M4TN72_9GAMM</name>
<protein>
    <submittedName>
        <fullName evidence="10">4-amino-4-deoxy-L-arabinose transferase</fullName>
    </submittedName>
</protein>
<dbReference type="InterPro" id="IPR050297">
    <property type="entry name" value="LipidA_mod_glycosyltrf_83"/>
</dbReference>
<dbReference type="GO" id="GO:0010041">
    <property type="term" value="P:response to iron(III) ion"/>
    <property type="evidence" value="ECO:0007669"/>
    <property type="project" value="TreeGrafter"/>
</dbReference>
<comment type="subcellular location">
    <subcellularLocation>
        <location evidence="1">Cell membrane</location>
        <topology evidence="1">Multi-pass membrane protein</topology>
    </subcellularLocation>
</comment>
<evidence type="ECO:0000313" key="10">
    <source>
        <dbReference type="EMBL" id="SHE45913.1"/>
    </source>
</evidence>
<evidence type="ECO:0000313" key="11">
    <source>
        <dbReference type="Proteomes" id="UP000184517"/>
    </source>
</evidence>
<feature type="transmembrane region" description="Helical" evidence="8">
    <location>
        <begin position="15"/>
        <end position="33"/>
    </location>
</feature>
<evidence type="ECO:0000256" key="3">
    <source>
        <dbReference type="ARBA" id="ARBA00022676"/>
    </source>
</evidence>
<dbReference type="PANTHER" id="PTHR33908">
    <property type="entry name" value="MANNOSYLTRANSFERASE YKCB-RELATED"/>
    <property type="match status" value="1"/>
</dbReference>
<organism evidence="10 11">
    <name type="scientific">Marinomonas polaris DSM 16579</name>
    <dbReference type="NCBI Taxonomy" id="1122206"/>
    <lineage>
        <taxon>Bacteria</taxon>
        <taxon>Pseudomonadati</taxon>
        <taxon>Pseudomonadota</taxon>
        <taxon>Gammaproteobacteria</taxon>
        <taxon>Oceanospirillales</taxon>
        <taxon>Oceanospirillaceae</taxon>
        <taxon>Marinomonas</taxon>
    </lineage>
</organism>
<accession>A0A1M4TN72</accession>
<evidence type="ECO:0000256" key="6">
    <source>
        <dbReference type="ARBA" id="ARBA00022989"/>
    </source>
</evidence>
<feature type="transmembrane region" description="Helical" evidence="8">
    <location>
        <begin position="305"/>
        <end position="323"/>
    </location>
</feature>
<dbReference type="PANTHER" id="PTHR33908:SF3">
    <property type="entry name" value="UNDECAPRENYL PHOSPHATE-ALPHA-4-AMINO-4-DEOXY-L-ARABINOSE ARABINOSYL TRANSFERASE"/>
    <property type="match status" value="1"/>
</dbReference>
<gene>
    <name evidence="10" type="ORF">SAMN02745753_00332</name>
</gene>
<reference evidence="11" key="1">
    <citation type="submission" date="2016-11" db="EMBL/GenBank/DDBJ databases">
        <authorList>
            <person name="Varghese N."/>
            <person name="Submissions S."/>
        </authorList>
    </citation>
    <scope>NUCLEOTIDE SEQUENCE [LARGE SCALE GENOMIC DNA]</scope>
    <source>
        <strain evidence="11">DSM 16579</strain>
    </source>
</reference>
<dbReference type="Proteomes" id="UP000184517">
    <property type="component" value="Unassembled WGS sequence"/>
</dbReference>
<dbReference type="EMBL" id="FQVF01000002">
    <property type="protein sequence ID" value="SHE45913.1"/>
    <property type="molecule type" value="Genomic_DNA"/>
</dbReference>
<dbReference type="GO" id="GO:0009103">
    <property type="term" value="P:lipopolysaccharide biosynthetic process"/>
    <property type="evidence" value="ECO:0007669"/>
    <property type="project" value="TreeGrafter"/>
</dbReference>
<keyword evidence="4 10" id="KW-0808">Transferase</keyword>
<evidence type="ECO:0000256" key="7">
    <source>
        <dbReference type="ARBA" id="ARBA00023136"/>
    </source>
</evidence>
<dbReference type="Pfam" id="PF13231">
    <property type="entry name" value="PMT_2"/>
    <property type="match status" value="1"/>
</dbReference>
<feature type="transmembrane region" description="Helical" evidence="8">
    <location>
        <begin position="273"/>
        <end position="293"/>
    </location>
</feature>
<dbReference type="GO" id="GO:0005886">
    <property type="term" value="C:plasma membrane"/>
    <property type="evidence" value="ECO:0007669"/>
    <property type="project" value="UniProtKB-SubCell"/>
</dbReference>
<keyword evidence="3" id="KW-0328">Glycosyltransferase</keyword>
<feature type="transmembrane region" description="Helical" evidence="8">
    <location>
        <begin position="359"/>
        <end position="382"/>
    </location>
</feature>
<dbReference type="GO" id="GO:0016763">
    <property type="term" value="F:pentosyltransferase activity"/>
    <property type="evidence" value="ECO:0007669"/>
    <property type="project" value="TreeGrafter"/>
</dbReference>
<keyword evidence="6 8" id="KW-1133">Transmembrane helix</keyword>
<feature type="transmembrane region" description="Helical" evidence="8">
    <location>
        <begin position="329"/>
        <end position="347"/>
    </location>
</feature>
<feature type="transmembrane region" description="Helical" evidence="8">
    <location>
        <begin position="394"/>
        <end position="413"/>
    </location>
</feature>
<evidence type="ECO:0000256" key="2">
    <source>
        <dbReference type="ARBA" id="ARBA00022475"/>
    </source>
</evidence>
<dbReference type="InterPro" id="IPR038731">
    <property type="entry name" value="RgtA/B/C-like"/>
</dbReference>
<feature type="transmembrane region" description="Helical" evidence="8">
    <location>
        <begin position="142"/>
        <end position="162"/>
    </location>
</feature>
<dbReference type="AlphaFoldDB" id="A0A1M4TN72"/>
<evidence type="ECO:0000256" key="5">
    <source>
        <dbReference type="ARBA" id="ARBA00022692"/>
    </source>
</evidence>
<keyword evidence="7 8" id="KW-0472">Membrane</keyword>
<sequence>MMSTTPIDSMDYKRTFWLIFLVAAVVILAGIGLRDPWPADEPRFVEVAREMVNSGNWFFPMRGGELYPDKPPVFMWLLASLYWLTGSLKATFLIPNAVASLVALFCTFDIAAKLWNVKTARNACLMLLIAPQFIIQSKSAQIDATVACWITIAMYGLLRHFFYQASFKWYVASWAFMGLGIITKGVGFLPLLFLLPVLFLHFSSKYRFEKMQVNWTLWLGPLAMLLVLAAWLLPMLYIAEHSNNPDFMAYRDNILFKQTGERYADSWGHINPWYYFLVSVIPALWFPLYSFLFTKAFWRDVKVSPVMFSVLVWVALLVLFFSISPGKRGLYILPALPMLALIMGAHFTNIGLTVWFRRVLQVGFVAFGMLFFTAAVLCFTKSHAITKEIGEHTLPFGILFLVMSLGWFAILLWKRNKVDLNIYWAAFAITWVLYSTAGYMLFNPERTPAKGIMAEAARDIGPDGELGVTRFKEQFLLFSPVPLIHFSYLSSTQEQDRNAWLWMSEKPNRYVMTAKDNSIECFDLSKAKELDRAHSKEWILLDESAMTPTCEKPKTVKRYSLPLKALYE</sequence>
<dbReference type="RefSeq" id="WP_072837972.1">
    <property type="nucleotide sequence ID" value="NZ_FQVF01000002.1"/>
</dbReference>
<evidence type="ECO:0000256" key="4">
    <source>
        <dbReference type="ARBA" id="ARBA00022679"/>
    </source>
</evidence>
<proteinExistence type="predicted"/>
<feature type="transmembrane region" description="Helical" evidence="8">
    <location>
        <begin position="420"/>
        <end position="442"/>
    </location>
</feature>
<keyword evidence="11" id="KW-1185">Reference proteome</keyword>
<feature type="transmembrane region" description="Helical" evidence="8">
    <location>
        <begin position="215"/>
        <end position="239"/>
    </location>
</feature>
<evidence type="ECO:0000256" key="1">
    <source>
        <dbReference type="ARBA" id="ARBA00004651"/>
    </source>
</evidence>
<evidence type="ECO:0000256" key="8">
    <source>
        <dbReference type="SAM" id="Phobius"/>
    </source>
</evidence>
<feature type="domain" description="Glycosyltransferase RgtA/B/C/D-like" evidence="9">
    <location>
        <begin position="69"/>
        <end position="231"/>
    </location>
</feature>
<dbReference type="STRING" id="1122206.SAMN02745753_00332"/>
<dbReference type="OrthoDB" id="9775035at2"/>
<keyword evidence="2" id="KW-1003">Cell membrane</keyword>
<feature type="transmembrane region" description="Helical" evidence="8">
    <location>
        <begin position="174"/>
        <end position="203"/>
    </location>
</feature>
<evidence type="ECO:0000259" key="9">
    <source>
        <dbReference type="Pfam" id="PF13231"/>
    </source>
</evidence>
<feature type="transmembrane region" description="Helical" evidence="8">
    <location>
        <begin position="92"/>
        <end position="112"/>
    </location>
</feature>